<evidence type="ECO:0000256" key="1">
    <source>
        <dbReference type="SAM" id="Phobius"/>
    </source>
</evidence>
<organism evidence="2 3">
    <name type="scientific">Podospora didyma</name>
    <dbReference type="NCBI Taxonomy" id="330526"/>
    <lineage>
        <taxon>Eukaryota</taxon>
        <taxon>Fungi</taxon>
        <taxon>Dikarya</taxon>
        <taxon>Ascomycota</taxon>
        <taxon>Pezizomycotina</taxon>
        <taxon>Sordariomycetes</taxon>
        <taxon>Sordariomycetidae</taxon>
        <taxon>Sordariales</taxon>
        <taxon>Podosporaceae</taxon>
        <taxon>Podospora</taxon>
    </lineage>
</organism>
<evidence type="ECO:0000313" key="3">
    <source>
        <dbReference type="Proteomes" id="UP001285441"/>
    </source>
</evidence>
<dbReference type="AlphaFoldDB" id="A0AAE0U931"/>
<keyword evidence="3" id="KW-1185">Reference proteome</keyword>
<dbReference type="Proteomes" id="UP001285441">
    <property type="component" value="Unassembled WGS sequence"/>
</dbReference>
<protein>
    <submittedName>
        <fullName evidence="2">Uncharacterized protein</fullName>
    </submittedName>
</protein>
<gene>
    <name evidence="2" type="ORF">B0H63DRAFT_518376</name>
</gene>
<name>A0AAE0U931_9PEZI</name>
<evidence type="ECO:0000313" key="2">
    <source>
        <dbReference type="EMBL" id="KAK3395317.1"/>
    </source>
</evidence>
<feature type="transmembrane region" description="Helical" evidence="1">
    <location>
        <begin position="30"/>
        <end position="58"/>
    </location>
</feature>
<keyword evidence="1" id="KW-0812">Transmembrane</keyword>
<reference evidence="2" key="1">
    <citation type="journal article" date="2023" name="Mol. Phylogenet. Evol.">
        <title>Genome-scale phylogeny and comparative genomics of the fungal order Sordariales.</title>
        <authorList>
            <person name="Hensen N."/>
            <person name="Bonometti L."/>
            <person name="Westerberg I."/>
            <person name="Brannstrom I.O."/>
            <person name="Guillou S."/>
            <person name="Cros-Aarteil S."/>
            <person name="Calhoun S."/>
            <person name="Haridas S."/>
            <person name="Kuo A."/>
            <person name="Mondo S."/>
            <person name="Pangilinan J."/>
            <person name="Riley R."/>
            <person name="LaButti K."/>
            <person name="Andreopoulos B."/>
            <person name="Lipzen A."/>
            <person name="Chen C."/>
            <person name="Yan M."/>
            <person name="Daum C."/>
            <person name="Ng V."/>
            <person name="Clum A."/>
            <person name="Steindorff A."/>
            <person name="Ohm R.A."/>
            <person name="Martin F."/>
            <person name="Silar P."/>
            <person name="Natvig D.O."/>
            <person name="Lalanne C."/>
            <person name="Gautier V."/>
            <person name="Ament-Velasquez S.L."/>
            <person name="Kruys A."/>
            <person name="Hutchinson M.I."/>
            <person name="Powell A.J."/>
            <person name="Barry K."/>
            <person name="Miller A.N."/>
            <person name="Grigoriev I.V."/>
            <person name="Debuchy R."/>
            <person name="Gladieux P."/>
            <person name="Hiltunen Thoren M."/>
            <person name="Johannesson H."/>
        </authorList>
    </citation>
    <scope>NUCLEOTIDE SEQUENCE</scope>
    <source>
        <strain evidence="2">CBS 232.78</strain>
    </source>
</reference>
<dbReference type="EMBL" id="JAULSW010000001">
    <property type="protein sequence ID" value="KAK3395317.1"/>
    <property type="molecule type" value="Genomic_DNA"/>
</dbReference>
<keyword evidence="1" id="KW-1133">Transmembrane helix</keyword>
<keyword evidence="1" id="KW-0472">Membrane</keyword>
<sequence length="99" mass="10280">MEPMAIPAMTPPAKGGVLASTSDRGGSGALVLLVGVVVVMLVVIEVVLVLLVVLASILKIAVDVKELQGTLHEAPFSIDMTYIGAVSVSVSRGYMMQEE</sequence>
<comment type="caution">
    <text evidence="2">The sequence shown here is derived from an EMBL/GenBank/DDBJ whole genome shotgun (WGS) entry which is preliminary data.</text>
</comment>
<accession>A0AAE0U931</accession>
<reference evidence="2" key="2">
    <citation type="submission" date="2023-06" db="EMBL/GenBank/DDBJ databases">
        <authorList>
            <consortium name="Lawrence Berkeley National Laboratory"/>
            <person name="Haridas S."/>
            <person name="Hensen N."/>
            <person name="Bonometti L."/>
            <person name="Westerberg I."/>
            <person name="Brannstrom I.O."/>
            <person name="Guillou S."/>
            <person name="Cros-Aarteil S."/>
            <person name="Calhoun S."/>
            <person name="Kuo A."/>
            <person name="Mondo S."/>
            <person name="Pangilinan J."/>
            <person name="Riley R."/>
            <person name="LaButti K."/>
            <person name="Andreopoulos B."/>
            <person name="Lipzen A."/>
            <person name="Chen C."/>
            <person name="Yanf M."/>
            <person name="Daum C."/>
            <person name="Ng V."/>
            <person name="Clum A."/>
            <person name="Steindorff A."/>
            <person name="Ohm R."/>
            <person name="Martin F."/>
            <person name="Silar P."/>
            <person name="Natvig D."/>
            <person name="Lalanne C."/>
            <person name="Gautier V."/>
            <person name="Ament-velasquez S.L."/>
            <person name="Kruys A."/>
            <person name="Hutchinson M.I."/>
            <person name="Powell A.J."/>
            <person name="Barry K."/>
            <person name="Miller A.N."/>
            <person name="Grigoriev I.V."/>
            <person name="Debuchy R."/>
            <person name="Gladieux P."/>
            <person name="Thoren M.H."/>
            <person name="Johannesson H."/>
        </authorList>
    </citation>
    <scope>NUCLEOTIDE SEQUENCE</scope>
    <source>
        <strain evidence="2">CBS 232.78</strain>
    </source>
</reference>
<proteinExistence type="predicted"/>